<evidence type="ECO:0000313" key="2">
    <source>
        <dbReference type="Proteomes" id="UP000234681"/>
    </source>
</evidence>
<sequence>MTHSTWHNAFFSNILSLLKLDRVSFTDFNAHIVSVHSIARGMKTIISKCPIWRFFLKLKRKYTYFSHHTKT</sequence>
<reference evidence="1 2" key="1">
    <citation type="submission" date="2005-09" db="EMBL/GenBank/DDBJ databases">
        <authorList>
            <person name="Mural R.J."/>
            <person name="Li P.W."/>
            <person name="Adams M.D."/>
            <person name="Amanatides P.G."/>
            <person name="Baden-Tillson H."/>
            <person name="Barnstead M."/>
            <person name="Chin S.H."/>
            <person name="Dew I."/>
            <person name="Evans C.A."/>
            <person name="Ferriera S."/>
            <person name="Flanigan M."/>
            <person name="Fosler C."/>
            <person name="Glodek A."/>
            <person name="Gu Z."/>
            <person name="Holt R.A."/>
            <person name="Jennings D."/>
            <person name="Kraft C.L."/>
            <person name="Lu F."/>
            <person name="Nguyen T."/>
            <person name="Nusskern D.R."/>
            <person name="Pfannkoch C.M."/>
            <person name="Sitter C."/>
            <person name="Sutton G.G."/>
            <person name="Venter J.C."/>
            <person name="Wang Z."/>
            <person name="Woodage T."/>
            <person name="Zheng X.H."/>
            <person name="Zhong F."/>
        </authorList>
    </citation>
    <scope>NUCLEOTIDE SEQUENCE [LARGE SCALE GENOMIC DNA]</scope>
    <source>
        <strain>BN</strain>
        <strain evidence="2">Sprague-Dawley</strain>
    </source>
</reference>
<evidence type="ECO:0000313" key="1">
    <source>
        <dbReference type="EMBL" id="EDM08781.1"/>
    </source>
</evidence>
<dbReference type="AlphaFoldDB" id="A6IWU1"/>
<organism evidence="1 2">
    <name type="scientific">Rattus norvegicus</name>
    <name type="common">Rat</name>
    <dbReference type="NCBI Taxonomy" id="10116"/>
    <lineage>
        <taxon>Eukaryota</taxon>
        <taxon>Metazoa</taxon>
        <taxon>Chordata</taxon>
        <taxon>Craniata</taxon>
        <taxon>Vertebrata</taxon>
        <taxon>Euteleostomi</taxon>
        <taxon>Mammalia</taxon>
        <taxon>Eutheria</taxon>
        <taxon>Euarchontoglires</taxon>
        <taxon>Glires</taxon>
        <taxon>Rodentia</taxon>
        <taxon>Myomorpha</taxon>
        <taxon>Muroidea</taxon>
        <taxon>Muridae</taxon>
        <taxon>Murinae</taxon>
        <taxon>Rattus</taxon>
    </lineage>
</organism>
<protein>
    <submittedName>
        <fullName evidence="1">RCG43005</fullName>
    </submittedName>
</protein>
<accession>A6IWU1</accession>
<name>A6IWU1_RAT</name>
<dbReference type="Proteomes" id="UP000234681">
    <property type="component" value="Chromosome 16"/>
</dbReference>
<proteinExistence type="predicted"/>
<gene>
    <name evidence="1" type="ORF">rCG_43005</name>
</gene>
<dbReference type="EMBL" id="CH473970">
    <property type="protein sequence ID" value="EDM08781.1"/>
    <property type="molecule type" value="Genomic_DNA"/>
</dbReference>